<dbReference type="Proteomes" id="UP001523565">
    <property type="component" value="Unassembled WGS sequence"/>
</dbReference>
<sequence>MIKKILTTVLLVMVCNFILWQNILQLKNGRFWLVLVLSLLFYLAFSVLPERFSVRDLKYMTLRMKVLYGGCELLTAFGYGFMIELVFYVILLIVGNLPWRLLLANALVFLVLFLLLEMQGIFRLLLLSKQIKVGKKLMVMFFWWIPIFNIYIIRKVTRIARIECEVESHIAQMDAARAENQVCQTKYPILMVHGVFFRDWQYFNYWGRIPKELIKNGANVYYGKQESALAVKESAKELSAQIEQILEETGAPKLNIIAHSKGGLDSRYAISMYGMHEKVASLTTINTPHYGCKWADILLGKLPLSVVKKVAKTYNKMFKKLGDAHPDFIGAVEDLTEERALVFNQEVMDMPGVLYQSVMSKMNSPKSAGFPLSLTYRIINMLQKVENDGLVPITSAKWGEYLGDVVVSGRRGISHGDMIDLFRENIAGFEVRNFYVDLIKDLKSKGY</sequence>
<keyword evidence="1" id="KW-0472">Membrane</keyword>
<name>A0ABT1EGM8_9FIRM</name>
<dbReference type="Gene3D" id="3.40.50.1820">
    <property type="entry name" value="alpha/beta hydrolase"/>
    <property type="match status" value="1"/>
</dbReference>
<dbReference type="InterPro" id="IPR029058">
    <property type="entry name" value="AB_hydrolase_fold"/>
</dbReference>
<feature type="transmembrane region" description="Helical" evidence="1">
    <location>
        <begin position="66"/>
        <end position="91"/>
    </location>
</feature>
<evidence type="ECO:0000313" key="2">
    <source>
        <dbReference type="EMBL" id="MCP1109854.1"/>
    </source>
</evidence>
<feature type="transmembrane region" description="Helical" evidence="1">
    <location>
        <begin position="5"/>
        <end position="23"/>
    </location>
</feature>
<proteinExistence type="predicted"/>
<feature type="transmembrane region" description="Helical" evidence="1">
    <location>
        <begin position="29"/>
        <end position="45"/>
    </location>
</feature>
<dbReference type="Pfam" id="PF02089">
    <property type="entry name" value="Palm_thioest"/>
    <property type="match status" value="1"/>
</dbReference>
<dbReference type="RefSeq" id="WP_262068735.1">
    <property type="nucleotide sequence ID" value="NZ_JAMXOC010000006.1"/>
</dbReference>
<accession>A0ABT1EGM8</accession>
<feature type="transmembrane region" description="Helical" evidence="1">
    <location>
        <begin position="137"/>
        <end position="154"/>
    </location>
</feature>
<dbReference type="EMBL" id="JAMZFV010000006">
    <property type="protein sequence ID" value="MCP1109854.1"/>
    <property type="molecule type" value="Genomic_DNA"/>
</dbReference>
<keyword evidence="1" id="KW-0812">Transmembrane</keyword>
<keyword evidence="3" id="KW-1185">Reference proteome</keyword>
<protein>
    <submittedName>
        <fullName evidence="2">Triacylglycerol lipase</fullName>
    </submittedName>
</protein>
<reference evidence="2 3" key="1">
    <citation type="journal article" date="2022" name="Genome Biol. Evol.">
        <title>Host diet, physiology and behaviors set the stage for Lachnospiraceae cladogenesis.</title>
        <authorList>
            <person name="Vera-Ponce De Leon A."/>
            <person name="Schneider M."/>
            <person name="Jahnes B.C."/>
            <person name="Sadowski V."/>
            <person name="Camuy-Velez L.A."/>
            <person name="Duan J."/>
            <person name="Sabree Z.L."/>
        </authorList>
    </citation>
    <scope>NUCLEOTIDE SEQUENCE [LARGE SCALE GENOMIC DNA]</scope>
    <source>
        <strain evidence="2 3">PAL227</strain>
    </source>
</reference>
<keyword evidence="1" id="KW-1133">Transmembrane helix</keyword>
<evidence type="ECO:0000256" key="1">
    <source>
        <dbReference type="SAM" id="Phobius"/>
    </source>
</evidence>
<dbReference type="SUPFAM" id="SSF53474">
    <property type="entry name" value="alpha/beta-Hydrolases"/>
    <property type="match status" value="1"/>
</dbReference>
<comment type="caution">
    <text evidence="2">The sequence shown here is derived from an EMBL/GenBank/DDBJ whole genome shotgun (WGS) entry which is preliminary data.</text>
</comment>
<organism evidence="2 3">
    <name type="scientific">Ohessyouella blattaphilus</name>
    <dbReference type="NCBI Taxonomy" id="2949333"/>
    <lineage>
        <taxon>Bacteria</taxon>
        <taxon>Bacillati</taxon>
        <taxon>Bacillota</taxon>
        <taxon>Clostridia</taxon>
        <taxon>Lachnospirales</taxon>
        <taxon>Lachnospiraceae</taxon>
        <taxon>Ohessyouella</taxon>
    </lineage>
</organism>
<evidence type="ECO:0000313" key="3">
    <source>
        <dbReference type="Proteomes" id="UP001523565"/>
    </source>
</evidence>
<gene>
    <name evidence="2" type="ORF">NK118_06255</name>
</gene>
<feature type="transmembrane region" description="Helical" evidence="1">
    <location>
        <begin position="97"/>
        <end position="116"/>
    </location>
</feature>